<dbReference type="Proteomes" id="UP000192578">
    <property type="component" value="Unassembled WGS sequence"/>
</dbReference>
<dbReference type="AlphaFoldDB" id="A0A9X6NF76"/>
<accession>A0A9X6NF76</accession>
<gene>
    <name evidence="1" type="ORF">BV898_16096</name>
</gene>
<comment type="caution">
    <text evidence="1">The sequence shown here is derived from an EMBL/GenBank/DDBJ whole genome shotgun (WGS) entry which is preliminary data.</text>
</comment>
<protein>
    <submittedName>
        <fullName evidence="1">Uncharacterized protein</fullName>
    </submittedName>
</protein>
<organism evidence="1 2">
    <name type="scientific">Hypsibius exemplaris</name>
    <name type="common">Freshwater tardigrade</name>
    <dbReference type="NCBI Taxonomy" id="2072580"/>
    <lineage>
        <taxon>Eukaryota</taxon>
        <taxon>Metazoa</taxon>
        <taxon>Ecdysozoa</taxon>
        <taxon>Tardigrada</taxon>
        <taxon>Eutardigrada</taxon>
        <taxon>Parachela</taxon>
        <taxon>Hypsibioidea</taxon>
        <taxon>Hypsibiidae</taxon>
        <taxon>Hypsibius</taxon>
    </lineage>
</organism>
<evidence type="ECO:0000313" key="2">
    <source>
        <dbReference type="Proteomes" id="UP000192578"/>
    </source>
</evidence>
<sequence>MQTTTPLQPDSSAILGRRPLGTYARNSPWIHTANQHCEWAGGVGQPGDLKENLLSSFDISLDHHHRHLKPDRQSQTVITFTLSQTVIITVTLGQTVIITVTLSQAMTLNSQMKPL</sequence>
<dbReference type="EMBL" id="MTYJ01000233">
    <property type="protein sequence ID" value="OWA51623.1"/>
    <property type="molecule type" value="Genomic_DNA"/>
</dbReference>
<proteinExistence type="predicted"/>
<reference evidence="2" key="1">
    <citation type="submission" date="2017-01" db="EMBL/GenBank/DDBJ databases">
        <title>Comparative genomics of anhydrobiosis in the tardigrade Hypsibius dujardini.</title>
        <authorList>
            <person name="Yoshida Y."/>
            <person name="Koutsovoulos G."/>
            <person name="Laetsch D."/>
            <person name="Stevens L."/>
            <person name="Kumar S."/>
            <person name="Horikawa D."/>
            <person name="Ishino K."/>
            <person name="Komine S."/>
            <person name="Tomita M."/>
            <person name="Blaxter M."/>
            <person name="Arakawa K."/>
        </authorList>
    </citation>
    <scope>NUCLEOTIDE SEQUENCE [LARGE SCALE GENOMIC DNA]</scope>
    <source>
        <strain evidence="2">Z151</strain>
    </source>
</reference>
<keyword evidence="2" id="KW-1185">Reference proteome</keyword>
<name>A0A9X6NF76_HYPEX</name>
<evidence type="ECO:0000313" key="1">
    <source>
        <dbReference type="EMBL" id="OWA51623.1"/>
    </source>
</evidence>